<keyword evidence="5" id="KW-1185">Reference proteome</keyword>
<dbReference type="Pfam" id="PF07889">
    <property type="entry name" value="DUF1664"/>
    <property type="match status" value="1"/>
</dbReference>
<proteinExistence type="predicted"/>
<dbReference type="OrthoDB" id="544175at2759"/>
<protein>
    <recommendedName>
        <fullName evidence="3">DUF1664 domain-containing protein</fullName>
    </recommendedName>
</protein>
<evidence type="ECO:0000256" key="1">
    <source>
        <dbReference type="SAM" id="Phobius"/>
    </source>
</evidence>
<keyword evidence="2" id="KW-0732">Signal</keyword>
<name>A0A2Z6N5M6_TRISU</name>
<evidence type="ECO:0000313" key="4">
    <source>
        <dbReference type="EMBL" id="GAU40148.1"/>
    </source>
</evidence>
<feature type="signal peptide" evidence="2">
    <location>
        <begin position="1"/>
        <end position="16"/>
    </location>
</feature>
<feature type="chain" id="PRO_5016421317" description="DUF1664 domain-containing protein" evidence="2">
    <location>
        <begin position="17"/>
        <end position="154"/>
    </location>
</feature>
<dbReference type="Proteomes" id="UP000242715">
    <property type="component" value="Unassembled WGS sequence"/>
</dbReference>
<keyword evidence="1" id="KW-1133">Transmembrane helix</keyword>
<accession>A0A2Z6N5M6</accession>
<gene>
    <name evidence="4" type="ORF">TSUD_163180</name>
</gene>
<keyword evidence="1" id="KW-0472">Membrane</keyword>
<organism evidence="4 5">
    <name type="scientific">Trifolium subterraneum</name>
    <name type="common">Subterranean clover</name>
    <dbReference type="NCBI Taxonomy" id="3900"/>
    <lineage>
        <taxon>Eukaryota</taxon>
        <taxon>Viridiplantae</taxon>
        <taxon>Streptophyta</taxon>
        <taxon>Embryophyta</taxon>
        <taxon>Tracheophyta</taxon>
        <taxon>Spermatophyta</taxon>
        <taxon>Magnoliopsida</taxon>
        <taxon>eudicotyledons</taxon>
        <taxon>Gunneridae</taxon>
        <taxon>Pentapetalae</taxon>
        <taxon>rosids</taxon>
        <taxon>fabids</taxon>
        <taxon>Fabales</taxon>
        <taxon>Fabaceae</taxon>
        <taxon>Papilionoideae</taxon>
        <taxon>50 kb inversion clade</taxon>
        <taxon>NPAAA clade</taxon>
        <taxon>Hologalegina</taxon>
        <taxon>IRL clade</taxon>
        <taxon>Trifolieae</taxon>
        <taxon>Trifolium</taxon>
    </lineage>
</organism>
<feature type="transmembrane region" description="Helical" evidence="1">
    <location>
        <begin position="6"/>
        <end position="29"/>
    </location>
</feature>
<dbReference type="PANTHER" id="PTHR47289">
    <property type="entry name" value="TRANSCRIPTION FACTOR, PUTATIVE (DUF1664)-RELATED"/>
    <property type="match status" value="1"/>
</dbReference>
<feature type="domain" description="DUF1664" evidence="3">
    <location>
        <begin position="29"/>
        <end position="125"/>
    </location>
</feature>
<evidence type="ECO:0000313" key="5">
    <source>
        <dbReference type="Proteomes" id="UP000242715"/>
    </source>
</evidence>
<reference evidence="5" key="1">
    <citation type="journal article" date="2017" name="Front. Plant Sci.">
        <title>Climate Clever Clovers: New Paradigm to Reduce the Environmental Footprint of Ruminants by Breeding Low Methanogenic Forages Utilizing Haplotype Variation.</title>
        <authorList>
            <person name="Kaur P."/>
            <person name="Appels R."/>
            <person name="Bayer P.E."/>
            <person name="Keeble-Gagnere G."/>
            <person name="Wang J."/>
            <person name="Hirakawa H."/>
            <person name="Shirasawa K."/>
            <person name="Vercoe P."/>
            <person name="Stefanova K."/>
            <person name="Durmic Z."/>
            <person name="Nichols P."/>
            <person name="Revell C."/>
            <person name="Isobe S.N."/>
            <person name="Edwards D."/>
            <person name="Erskine W."/>
        </authorList>
    </citation>
    <scope>NUCLEOTIDE SEQUENCE [LARGE SCALE GENOMIC DNA]</scope>
    <source>
        <strain evidence="5">cv. Daliak</strain>
    </source>
</reference>
<keyword evidence="1" id="KW-0812">Transmembrane</keyword>
<evidence type="ECO:0000259" key="3">
    <source>
        <dbReference type="Pfam" id="PF07889"/>
    </source>
</evidence>
<dbReference type="InterPro" id="IPR012458">
    <property type="entry name" value="DUF1664"/>
</dbReference>
<dbReference type="EMBL" id="DF973791">
    <property type="protein sequence ID" value="GAU40148.1"/>
    <property type="molecule type" value="Genomic_DNA"/>
</dbReference>
<sequence length="154" mass="16939">MLLAMILAYFSGFLLSCPLCGSVLSVGWFPDLRFATRRSLNDACTDIGNQLGKVHGSIEDAKRKLSTKVTGVEEIIDRMADDAGKTQADIDAIQRQTELIGGDLKGFQLLIELFKTKLNEMEEKQKSTNHKVGGLCQFVECMENGTTPPQNIQA</sequence>
<evidence type="ECO:0000256" key="2">
    <source>
        <dbReference type="SAM" id="SignalP"/>
    </source>
</evidence>
<dbReference type="PANTHER" id="PTHR47289:SF2">
    <property type="entry name" value="TRANSCRIPTION FACTOR, PUTATIVE (DUF1664)-RELATED"/>
    <property type="match status" value="1"/>
</dbReference>
<dbReference type="AlphaFoldDB" id="A0A2Z6N5M6"/>